<keyword evidence="1" id="KW-0812">Transmembrane</keyword>
<dbReference type="EMBL" id="CP060436">
    <property type="protein sequence ID" value="QPM89393.1"/>
    <property type="molecule type" value="Genomic_DNA"/>
</dbReference>
<reference evidence="2 4" key="1">
    <citation type="submission" date="2020-08" db="EMBL/GenBank/DDBJ databases">
        <title>Genome sequence of Rhodobacteraceae bacterium Lw-13e.</title>
        <authorList>
            <person name="Poehlein A."/>
            <person name="Wolter L."/>
            <person name="Daniel R."/>
            <person name="Brinkhoff T."/>
        </authorList>
    </citation>
    <scope>NUCLEOTIDE SEQUENCE [LARGE SCALE GENOMIC DNA]</scope>
    <source>
        <strain evidence="2 4">Lw-13e</strain>
    </source>
</reference>
<evidence type="ECO:0000256" key="1">
    <source>
        <dbReference type="SAM" id="Phobius"/>
    </source>
</evidence>
<evidence type="ECO:0000313" key="2">
    <source>
        <dbReference type="EMBL" id="QPM89393.1"/>
    </source>
</evidence>
<proteinExistence type="predicted"/>
<keyword evidence="4" id="KW-1185">Reference proteome</keyword>
<dbReference type="AlphaFoldDB" id="A0A418SGK9"/>
<dbReference type="EMBL" id="CP060436">
    <property type="protein sequence ID" value="QPM90113.1"/>
    <property type="molecule type" value="Genomic_DNA"/>
</dbReference>
<sequence length="95" mass="10531">MLEPLGLTEQDAVIFGSGFAAFIATILVAWRGAARGKPTPAAQAVASISACEVGEMRPILSALVHRLDEHDRDMTREMREVRDIVVRLEDRTRRD</sequence>
<feature type="transmembrane region" description="Helical" evidence="1">
    <location>
        <begin position="12"/>
        <end position="30"/>
    </location>
</feature>
<keyword evidence="1" id="KW-1133">Transmembrane helix</keyword>
<name>A0A418SGK9_9RHOB</name>
<evidence type="ECO:0000313" key="3">
    <source>
        <dbReference type="EMBL" id="QPM90113.1"/>
    </source>
</evidence>
<protein>
    <submittedName>
        <fullName evidence="2">Uncharacterized protein</fullName>
    </submittedName>
</protein>
<dbReference type="KEGG" id="palw:PSAL_013470"/>
<evidence type="ECO:0000313" key="4">
    <source>
        <dbReference type="Proteomes" id="UP000283786"/>
    </source>
</evidence>
<dbReference type="RefSeq" id="WP_147407626.1">
    <property type="nucleotide sequence ID" value="NZ_CP060436.1"/>
</dbReference>
<gene>
    <name evidence="2" type="ORF">PSAL_006090</name>
    <name evidence="3" type="ORF">PSAL_013470</name>
</gene>
<keyword evidence="1" id="KW-0472">Membrane</keyword>
<dbReference type="Proteomes" id="UP000283786">
    <property type="component" value="Chromosome"/>
</dbReference>
<dbReference type="OrthoDB" id="9959377at2"/>
<accession>A0A418SGK9</accession>
<dbReference type="KEGG" id="palw:PSAL_006090"/>
<organism evidence="2 4">
    <name type="scientific">Pseudooceanicola algae</name>
    <dbReference type="NCBI Taxonomy" id="1537215"/>
    <lineage>
        <taxon>Bacteria</taxon>
        <taxon>Pseudomonadati</taxon>
        <taxon>Pseudomonadota</taxon>
        <taxon>Alphaproteobacteria</taxon>
        <taxon>Rhodobacterales</taxon>
        <taxon>Paracoccaceae</taxon>
        <taxon>Pseudooceanicola</taxon>
    </lineage>
</organism>